<evidence type="ECO:0000256" key="3">
    <source>
        <dbReference type="ARBA" id="ARBA00022525"/>
    </source>
</evidence>
<dbReference type="Proteomes" id="UP000830671">
    <property type="component" value="Chromosome 3"/>
</dbReference>
<keyword evidence="10" id="KW-1015">Disulfide bond</keyword>
<keyword evidence="5" id="KW-0732">Signal</keyword>
<evidence type="ECO:0000256" key="12">
    <source>
        <dbReference type="ARBA" id="ARBA00023326"/>
    </source>
</evidence>
<dbReference type="CDD" id="cd21175">
    <property type="entry name" value="LPMO_AA9"/>
    <property type="match status" value="1"/>
</dbReference>
<dbReference type="InterPro" id="IPR049892">
    <property type="entry name" value="AA9"/>
</dbReference>
<dbReference type="GO" id="GO:0030245">
    <property type="term" value="P:cellulose catabolic process"/>
    <property type="evidence" value="ECO:0007669"/>
    <property type="project" value="UniProtKB-KW"/>
</dbReference>
<dbReference type="GO" id="GO:0004497">
    <property type="term" value="F:monooxygenase activity"/>
    <property type="evidence" value="ECO:0007669"/>
    <property type="project" value="UniProtKB-KW"/>
</dbReference>
<feature type="compositionally biased region" description="Basic and acidic residues" evidence="16">
    <location>
        <begin position="47"/>
        <end position="94"/>
    </location>
</feature>
<dbReference type="RefSeq" id="XP_049143007.1">
    <property type="nucleotide sequence ID" value="XM_049285864.1"/>
</dbReference>
<evidence type="ECO:0000256" key="14">
    <source>
        <dbReference type="ARBA" id="ARBA00045077"/>
    </source>
</evidence>
<evidence type="ECO:0000256" key="10">
    <source>
        <dbReference type="ARBA" id="ARBA00023157"/>
    </source>
</evidence>
<dbReference type="AlphaFoldDB" id="A0A9Q8WFI4"/>
<keyword evidence="19" id="KW-1185">Reference proteome</keyword>
<dbReference type="EC" id="1.14.99.56" evidence="15"/>
<keyword evidence="3" id="KW-0964">Secreted</keyword>
<keyword evidence="4" id="KW-0479">Metal-binding</keyword>
<name>A0A9Q8WFI4_9PEZI</name>
<keyword evidence="9" id="KW-0503">Monooxygenase</keyword>
<reference evidence="18" key="1">
    <citation type="journal article" date="2021" name="Mol. Plant Microbe Interact.">
        <title>Complete Genome Sequence of the Plant-Pathogenic Fungus Colletotrichum lupini.</title>
        <authorList>
            <person name="Baroncelli R."/>
            <person name="Pensec F."/>
            <person name="Da Lio D."/>
            <person name="Boufleur T."/>
            <person name="Vicente I."/>
            <person name="Sarrocco S."/>
            <person name="Picot A."/>
            <person name="Baraldi E."/>
            <person name="Sukno S."/>
            <person name="Thon M."/>
            <person name="Le Floch G."/>
        </authorList>
    </citation>
    <scope>NUCLEOTIDE SEQUENCE</scope>
    <source>
        <strain evidence="18">IMI 504893</strain>
    </source>
</reference>
<feature type="domain" description="Auxiliary Activity family 9 catalytic" evidence="17">
    <location>
        <begin position="221"/>
        <end position="429"/>
    </location>
</feature>
<evidence type="ECO:0000256" key="2">
    <source>
        <dbReference type="ARBA" id="ARBA00004613"/>
    </source>
</evidence>
<comment type="catalytic activity">
    <reaction evidence="14">
        <text>[(1-&gt;4)-beta-D-glucosyl]n+m + reduced acceptor + O2 = 4-dehydro-beta-D-glucosyl-[(1-&gt;4)-beta-D-glucosyl]n-1 + [(1-&gt;4)-beta-D-glucosyl]m + acceptor + H2O.</text>
        <dbReference type="EC" id="1.14.99.56"/>
    </reaction>
</comment>
<keyword evidence="7" id="KW-0560">Oxidoreductase</keyword>
<keyword evidence="18" id="KW-0378">Hydrolase</keyword>
<dbReference type="PANTHER" id="PTHR33353">
    <property type="entry name" value="PUTATIVE (AFU_ORTHOLOGUE AFUA_1G12560)-RELATED"/>
    <property type="match status" value="1"/>
</dbReference>
<evidence type="ECO:0000256" key="13">
    <source>
        <dbReference type="ARBA" id="ARBA00044502"/>
    </source>
</evidence>
<feature type="compositionally biased region" description="Basic residues" evidence="16">
    <location>
        <begin position="95"/>
        <end position="118"/>
    </location>
</feature>
<organism evidence="18 19">
    <name type="scientific">Colletotrichum lupini</name>
    <dbReference type="NCBI Taxonomy" id="145971"/>
    <lineage>
        <taxon>Eukaryota</taxon>
        <taxon>Fungi</taxon>
        <taxon>Dikarya</taxon>
        <taxon>Ascomycota</taxon>
        <taxon>Pezizomycotina</taxon>
        <taxon>Sordariomycetes</taxon>
        <taxon>Hypocreomycetidae</taxon>
        <taxon>Glomerellales</taxon>
        <taxon>Glomerellaceae</taxon>
        <taxon>Colletotrichum</taxon>
        <taxon>Colletotrichum acutatum species complex</taxon>
    </lineage>
</organism>
<evidence type="ECO:0000256" key="16">
    <source>
        <dbReference type="SAM" id="MobiDB-lite"/>
    </source>
</evidence>
<comment type="subcellular location">
    <subcellularLocation>
        <location evidence="2">Secreted</location>
    </subcellularLocation>
</comment>
<evidence type="ECO:0000256" key="11">
    <source>
        <dbReference type="ARBA" id="ARBA00023277"/>
    </source>
</evidence>
<dbReference type="Pfam" id="PF03443">
    <property type="entry name" value="AA9"/>
    <property type="match status" value="1"/>
</dbReference>
<sequence>MSYKDYDVRDQYSTRRRHHSPAYSDLSVGSPGYSPTRDAGAAHVAHQHYEPPDRRGRVEVYEEDRYKPRIRDYHYEERRPRSRPRSEVYDSDRSHRSHRDGHHRHHSHTHSRSKRRHSTSGPNWGQAAVAAASAGIIEAGLARHDRDRTARVMTAAAGAGAIDAVAGKHGEKPSRTWENVVGSTVGGLVVDPHDLRSPQLAAIRSMSLLGLLAAAGLCQAHTIFVSLEADGVNSGVSQGIRTPEYDGPQTDVTSQYIACNGDPNPTKSTDKVITVTAGSTVTAVWRHTLTSGPEDVMDASHKGPTLAYMKKVTDAKTDPGTGAGWFKIQEDGLSSGVWGTERVIGNAGKQAITIPKCIANGQYLLRAEMIALHGASSYPGAQLYMECAQINVVGGTAAKSPSTVSFPGAYKGSDPGITINIYYPVVTNYTIPGPAKFAC</sequence>
<evidence type="ECO:0000256" key="7">
    <source>
        <dbReference type="ARBA" id="ARBA00023002"/>
    </source>
</evidence>
<evidence type="ECO:0000256" key="9">
    <source>
        <dbReference type="ARBA" id="ARBA00023033"/>
    </source>
</evidence>
<evidence type="ECO:0000256" key="8">
    <source>
        <dbReference type="ARBA" id="ARBA00023008"/>
    </source>
</evidence>
<feature type="region of interest" description="Disordered" evidence="16">
    <location>
        <begin position="1"/>
        <end position="127"/>
    </location>
</feature>
<dbReference type="EMBL" id="CP019475">
    <property type="protein sequence ID" value="UQC81381.1"/>
    <property type="molecule type" value="Genomic_DNA"/>
</dbReference>
<protein>
    <recommendedName>
        <fullName evidence="15">lytic cellulose monooxygenase (C4-dehydrogenating)</fullName>
        <ecNumber evidence="15">1.14.99.56</ecNumber>
    </recommendedName>
</protein>
<evidence type="ECO:0000259" key="17">
    <source>
        <dbReference type="Pfam" id="PF03443"/>
    </source>
</evidence>
<gene>
    <name evidence="18" type="ORF">CLUP02_06867</name>
</gene>
<evidence type="ECO:0000256" key="15">
    <source>
        <dbReference type="ARBA" id="ARBA00047174"/>
    </source>
</evidence>
<keyword evidence="11" id="KW-0119">Carbohydrate metabolism</keyword>
<dbReference type="GO" id="GO:0016787">
    <property type="term" value="F:hydrolase activity"/>
    <property type="evidence" value="ECO:0007669"/>
    <property type="project" value="UniProtKB-KW"/>
</dbReference>
<keyword evidence="8" id="KW-0186">Copper</keyword>
<keyword evidence="12" id="KW-0624">Polysaccharide degradation</keyword>
<evidence type="ECO:0000256" key="5">
    <source>
        <dbReference type="ARBA" id="ARBA00022729"/>
    </source>
</evidence>
<feature type="compositionally biased region" description="Basic and acidic residues" evidence="16">
    <location>
        <begin position="1"/>
        <end position="13"/>
    </location>
</feature>
<evidence type="ECO:0000256" key="4">
    <source>
        <dbReference type="ARBA" id="ARBA00022723"/>
    </source>
</evidence>
<keyword evidence="6" id="KW-0136">Cellulose degradation</keyword>
<dbReference type="KEGG" id="clup:CLUP02_06867"/>
<dbReference type="GO" id="GO:0005576">
    <property type="term" value="C:extracellular region"/>
    <property type="evidence" value="ECO:0007669"/>
    <property type="project" value="UniProtKB-SubCell"/>
</dbReference>
<dbReference type="Gene3D" id="2.70.50.70">
    <property type="match status" value="1"/>
</dbReference>
<evidence type="ECO:0000256" key="1">
    <source>
        <dbReference type="ARBA" id="ARBA00001973"/>
    </source>
</evidence>
<comment type="similarity">
    <text evidence="13">Belongs to the polysaccharide monooxygenase AA9 family.</text>
</comment>
<proteinExistence type="inferred from homology"/>
<dbReference type="InterPro" id="IPR005103">
    <property type="entry name" value="AA9_LPMO"/>
</dbReference>
<dbReference type="GO" id="GO:0046872">
    <property type="term" value="F:metal ion binding"/>
    <property type="evidence" value="ECO:0007669"/>
    <property type="project" value="UniProtKB-KW"/>
</dbReference>
<comment type="cofactor">
    <cofactor evidence="1">
        <name>Cu(2+)</name>
        <dbReference type="ChEBI" id="CHEBI:29036"/>
    </cofactor>
</comment>
<dbReference type="PANTHER" id="PTHR33353:SF18">
    <property type="entry name" value="ENDOGLUCANASE II"/>
    <property type="match status" value="1"/>
</dbReference>
<dbReference type="GeneID" id="73340874"/>
<evidence type="ECO:0000313" key="19">
    <source>
        <dbReference type="Proteomes" id="UP000830671"/>
    </source>
</evidence>
<accession>A0A9Q8WFI4</accession>
<evidence type="ECO:0000256" key="6">
    <source>
        <dbReference type="ARBA" id="ARBA00023001"/>
    </source>
</evidence>
<evidence type="ECO:0000313" key="18">
    <source>
        <dbReference type="EMBL" id="UQC81381.1"/>
    </source>
</evidence>